<evidence type="ECO:0000313" key="7">
    <source>
        <dbReference type="EMBL" id="NFF87757.1"/>
    </source>
</evidence>
<dbReference type="SMART" id="SM00283">
    <property type="entry name" value="MA"/>
    <property type="match status" value="1"/>
</dbReference>
<evidence type="ECO:0000259" key="5">
    <source>
        <dbReference type="PROSITE" id="PS50111"/>
    </source>
</evidence>
<dbReference type="EMBL" id="SWVK01000004">
    <property type="protein sequence ID" value="NFN34358.1"/>
    <property type="molecule type" value="Genomic_DNA"/>
</dbReference>
<dbReference type="PROSITE" id="PS50192">
    <property type="entry name" value="T_SNARE"/>
    <property type="match status" value="1"/>
</dbReference>
<dbReference type="Pfam" id="PF12729">
    <property type="entry name" value="4HB_MCP_1"/>
    <property type="match status" value="1"/>
</dbReference>
<dbReference type="PROSITE" id="PS50111">
    <property type="entry name" value="CHEMOTAXIS_TRANSDUC_2"/>
    <property type="match status" value="1"/>
</dbReference>
<evidence type="ECO:0000256" key="3">
    <source>
        <dbReference type="PROSITE-ProRule" id="PRU00284"/>
    </source>
</evidence>
<dbReference type="GO" id="GO:0005886">
    <property type="term" value="C:plasma membrane"/>
    <property type="evidence" value="ECO:0007669"/>
    <property type="project" value="TreeGrafter"/>
</dbReference>
<name>A0A0L9Y6L0_CLOBO</name>
<dbReference type="GO" id="GO:0004888">
    <property type="term" value="F:transmembrane signaling receptor activity"/>
    <property type="evidence" value="ECO:0007669"/>
    <property type="project" value="TreeGrafter"/>
</dbReference>
<gene>
    <name evidence="7" type="ORF">FC774_07715</name>
    <name evidence="8" type="ORF">FDB51_04280</name>
</gene>
<dbReference type="PANTHER" id="PTHR43531">
    <property type="entry name" value="PROTEIN ICFG"/>
    <property type="match status" value="1"/>
</dbReference>
<keyword evidence="4" id="KW-0472">Membrane</keyword>
<protein>
    <submittedName>
        <fullName evidence="7">Methyl-accepting chemotaxis protein</fullName>
    </submittedName>
</protein>
<keyword evidence="3" id="KW-0807">Transducer</keyword>
<dbReference type="Gene3D" id="6.10.340.10">
    <property type="match status" value="1"/>
</dbReference>
<dbReference type="PANTHER" id="PTHR43531:SF11">
    <property type="entry name" value="METHYL-ACCEPTING CHEMOTAXIS PROTEIN 3"/>
    <property type="match status" value="1"/>
</dbReference>
<feature type="domain" description="Methyl-accepting transducer" evidence="5">
    <location>
        <begin position="318"/>
        <end position="547"/>
    </location>
</feature>
<keyword evidence="4" id="KW-1133">Transmembrane helix</keyword>
<dbReference type="InterPro" id="IPR004089">
    <property type="entry name" value="MCPsignal_dom"/>
</dbReference>
<evidence type="ECO:0000259" key="6">
    <source>
        <dbReference type="PROSITE" id="PS50192"/>
    </source>
</evidence>
<organism evidence="7 10">
    <name type="scientific">Clostridium botulinum</name>
    <dbReference type="NCBI Taxonomy" id="1491"/>
    <lineage>
        <taxon>Bacteria</taxon>
        <taxon>Bacillati</taxon>
        <taxon>Bacillota</taxon>
        <taxon>Clostridia</taxon>
        <taxon>Eubacteriales</taxon>
        <taxon>Clostridiaceae</taxon>
        <taxon>Clostridium</taxon>
    </lineage>
</organism>
<keyword evidence="1" id="KW-0145">Chemotaxis</keyword>
<sequence length="563" mass="62336">MYQQIKGKFKDYTIKKKMTVGFFTIVSLYMLVMAYSIMSSAFISAKTDQLFEGPYAVSDEISDIRSGLLEMDRYMYKSIIDTDATQIKKHIELSNEVGVKLEKNFMELKTKFTGDCDHLSEFEEIMNDVAPYRQKISSLLLNGDVEQAIDVFQDIYGPKIDKAQETIILIYEESNELAEKFVKDAKQSEIISLVINVVMLIIIIIISIVIIKIINEVLLDGIGHIYNLSKNLSMGLLKSDDSYDSQDEIGQISNIFNKTIEGLKLYVDDLSSVLKELANGNLDTDVSIEYIGDFLPLQESIKNIVDSLNKIFIDMHETTDLVASSSEEIASTMSTLSEGATDQAGVVEELIASFKEISEKIKRSTNNAEKVNEISDVADGIIIDGKEKMEALMTSMKDINKSSREIAAIVNTIEDIASQTNLLALNAAIEAARAGESGKGFAVVAEEVRMLAEQCSQSVKNTTEMIEESIHVAVNGSNLVKYTSQALKSIVNLSNEITDLVKEMSEASEEQSESIDQMIQGVDQISDVVQSNSATSEEIAAATEELASQAQVLEGKMLRFNLR</sequence>
<dbReference type="SUPFAM" id="SSF58104">
    <property type="entry name" value="Methyl-accepting chemotaxis protein (MCP) signaling domain"/>
    <property type="match status" value="1"/>
</dbReference>
<dbReference type="Pfam" id="PF00015">
    <property type="entry name" value="MCPsignal"/>
    <property type="match status" value="1"/>
</dbReference>
<dbReference type="RefSeq" id="WP_053342604.1">
    <property type="nucleotide sequence ID" value="NZ_JACBEK010000005.1"/>
</dbReference>
<keyword evidence="4" id="KW-0812">Transmembrane</keyword>
<dbReference type="GO" id="GO:0007165">
    <property type="term" value="P:signal transduction"/>
    <property type="evidence" value="ECO:0007669"/>
    <property type="project" value="UniProtKB-KW"/>
</dbReference>
<accession>A0A0L9Y6L0</accession>
<evidence type="ECO:0000256" key="4">
    <source>
        <dbReference type="SAM" id="Phobius"/>
    </source>
</evidence>
<dbReference type="InterPro" id="IPR000727">
    <property type="entry name" value="T_SNARE_dom"/>
</dbReference>
<evidence type="ECO:0000256" key="1">
    <source>
        <dbReference type="ARBA" id="ARBA00022500"/>
    </source>
</evidence>
<proteinExistence type="inferred from homology"/>
<evidence type="ECO:0000313" key="10">
    <source>
        <dbReference type="Proteomes" id="UP000476820"/>
    </source>
</evidence>
<feature type="transmembrane region" description="Helical" evidence="4">
    <location>
        <begin position="20"/>
        <end position="43"/>
    </location>
</feature>
<evidence type="ECO:0000256" key="2">
    <source>
        <dbReference type="ARBA" id="ARBA00029447"/>
    </source>
</evidence>
<evidence type="ECO:0000313" key="9">
    <source>
        <dbReference type="Proteomes" id="UP000473681"/>
    </source>
</evidence>
<dbReference type="OrthoDB" id="9814363at2"/>
<dbReference type="InterPro" id="IPR024478">
    <property type="entry name" value="HlyB_4HB_MCP"/>
</dbReference>
<evidence type="ECO:0000313" key="8">
    <source>
        <dbReference type="EMBL" id="NFN34358.1"/>
    </source>
</evidence>
<comment type="caution">
    <text evidence="7">The sequence shown here is derived from an EMBL/GenBank/DDBJ whole genome shotgun (WGS) entry which is preliminary data.</text>
</comment>
<feature type="transmembrane region" description="Helical" evidence="4">
    <location>
        <begin position="190"/>
        <end position="211"/>
    </location>
</feature>
<dbReference type="EMBL" id="SWOV01000016">
    <property type="protein sequence ID" value="NFF87757.1"/>
    <property type="molecule type" value="Genomic_DNA"/>
</dbReference>
<feature type="domain" description="T-SNARE coiled-coil homology" evidence="6">
    <location>
        <begin position="477"/>
        <end position="539"/>
    </location>
</feature>
<dbReference type="Gene3D" id="1.10.287.950">
    <property type="entry name" value="Methyl-accepting chemotaxis protein"/>
    <property type="match status" value="1"/>
</dbReference>
<comment type="similarity">
    <text evidence="2">Belongs to the methyl-accepting chemotaxis (MCP) protein family.</text>
</comment>
<dbReference type="Proteomes" id="UP000476820">
    <property type="component" value="Unassembled WGS sequence"/>
</dbReference>
<dbReference type="Proteomes" id="UP000473681">
    <property type="component" value="Unassembled WGS sequence"/>
</dbReference>
<reference evidence="9 10" key="1">
    <citation type="submission" date="2019-04" db="EMBL/GenBank/DDBJ databases">
        <title>Genome sequencing of Clostridium botulinum Groups I-IV and Clostridium butyricum.</title>
        <authorList>
            <person name="Brunt J."/>
            <person name="Van Vliet A.H.M."/>
            <person name="Stringer S.C."/>
            <person name="Carter A.T."/>
            <person name="Peck M.W."/>
        </authorList>
    </citation>
    <scope>NUCLEOTIDE SEQUENCE [LARGE SCALE GENOMIC DNA]</scope>
    <source>
        <strain evidence="7 10">1605</strain>
        <strain evidence="8 9">CB-K-33E</strain>
    </source>
</reference>
<dbReference type="AlphaFoldDB" id="A0A0L9Y6L0"/>
<dbReference type="GO" id="GO:0006935">
    <property type="term" value="P:chemotaxis"/>
    <property type="evidence" value="ECO:0007669"/>
    <property type="project" value="UniProtKB-KW"/>
</dbReference>
<dbReference type="InterPro" id="IPR051310">
    <property type="entry name" value="MCP_chemotaxis"/>
</dbReference>